<dbReference type="Proteomes" id="UP000492821">
    <property type="component" value="Unassembled WGS sequence"/>
</dbReference>
<keyword evidence="8" id="KW-0175">Coiled coil</keyword>
<keyword evidence="11" id="KW-1185">Reference proteome</keyword>
<dbReference type="PANTHER" id="PTHR13289">
    <property type="entry name" value="PROTEIN PHOSPHATASE 1-BINDING PROTEIN BIFOCAL"/>
    <property type="match status" value="1"/>
</dbReference>
<keyword evidence="5 10" id="KW-1133">Transmembrane helix</keyword>
<reference evidence="12" key="2">
    <citation type="submission" date="2020-10" db="UniProtKB">
        <authorList>
            <consortium name="WormBaseParasite"/>
        </authorList>
    </citation>
    <scope>IDENTIFICATION</scope>
</reference>
<feature type="region of interest" description="Disordered" evidence="9">
    <location>
        <begin position="431"/>
        <end position="544"/>
    </location>
</feature>
<accession>A0A7E4VGD6</accession>
<dbReference type="Pfam" id="PF09726">
    <property type="entry name" value="Macoilin"/>
    <property type="match status" value="2"/>
</dbReference>
<dbReference type="WBParaSite" id="Pan_g20743.t2">
    <property type="protein sequence ID" value="Pan_g20743.t2"/>
    <property type="gene ID" value="Pan_g20743"/>
</dbReference>
<keyword evidence="7" id="KW-0539">Nucleus</keyword>
<comment type="subcellular location">
    <subcellularLocation>
        <location evidence="1">Nucleus membrane</location>
        <topology evidence="1">Multi-pass membrane protein</topology>
    </subcellularLocation>
    <subcellularLocation>
        <location evidence="2">Rough endoplasmic reticulum membrane</location>
        <topology evidence="2">Multi-pass membrane protein</topology>
    </subcellularLocation>
</comment>
<feature type="transmembrane region" description="Helical" evidence="10">
    <location>
        <begin position="39"/>
        <end position="66"/>
    </location>
</feature>
<feature type="region of interest" description="Disordered" evidence="9">
    <location>
        <begin position="845"/>
        <end position="885"/>
    </location>
</feature>
<sequence length="885" mass="97472">MKRSRAVDGRQFRRAGKKANKFTESVYFNPSTFTYVKLVFIWLVCITLDLLVGVRIELGWPIWLFFRHYSEIVSAPNGPLRFYSTFSIFYLFLTLTSDLICYLFLPVQLLLFFASTYVWLQVAYQWNFFTVATERGGLCPRVVFFWIIFASFEYFFRFRILMPHWYNSRSVWVTASLFPAVTDTFVANQASAHRLVVYRVLASHALGFPLVTLGFRLKQTASNWAYERRRSEVQNVNEGFDRILTEALPAVYEGKKRHEVNSRQHHLAIEGDVLDFELDVTGADLDEPRLYASSNGPLPSFFDKGLNNAISASPAPSQRSNGTEAPATSSGGNPYNRKTSRHSKAPMKQNGSSHNGVPHKSGKKNGGPNANGNRNGSAIANANSASANNLEEDVGDDDHLPMRTPTVISLGVWLLTTAYNALASLTSASSASLRASGSDANVDDRPSSVSSGVGGEDFDSDGCESVATSNLDAPTNGGYPAASKSGTNGTANTVQTNTSQVTATTATASGTTSQATGPTQSGGGKKKGKQKQNQGGRGRANTSDFNYGEAEYEVQQSNGFMRARRGGSRMESPEDELNRLRNEAKGAKLIESELRERISSMQQFERTAKNETQQYKLRCDQLDAKYRAQVKQNEQARLTIVSLEKRLNDAQVRKDAMERELMLERGTKNSGDSSTDDLLDSMRQKIVKLESDLRKTRAETRAKEEMTSRLEAKLEELQAQRSSAQKIADDGSRKISDVQHDNNQLRKALSEENRVKQDLFKALKTSKAQIDTLQARLRSLGCNGGLDEPTDGNVTGLADLRSSPTTIPSTPAASRAPESFDQLFSMTGTSYLSYPYGSNTASMSNLRLSPSELRDSPPNVVPAEPTPSNISPTSRPVATPQSLTP</sequence>
<evidence type="ECO:0000256" key="7">
    <source>
        <dbReference type="ARBA" id="ARBA00023242"/>
    </source>
</evidence>
<evidence type="ECO:0000256" key="8">
    <source>
        <dbReference type="SAM" id="Coils"/>
    </source>
</evidence>
<dbReference type="PANTHER" id="PTHR13289:SF6">
    <property type="entry name" value="MACOILIN"/>
    <property type="match status" value="1"/>
</dbReference>
<feature type="compositionally biased region" description="Low complexity" evidence="9">
    <location>
        <begin position="366"/>
        <end position="380"/>
    </location>
</feature>
<organism evidence="11 12">
    <name type="scientific">Panagrellus redivivus</name>
    <name type="common">Microworm</name>
    <dbReference type="NCBI Taxonomy" id="6233"/>
    <lineage>
        <taxon>Eukaryota</taxon>
        <taxon>Metazoa</taxon>
        <taxon>Ecdysozoa</taxon>
        <taxon>Nematoda</taxon>
        <taxon>Chromadorea</taxon>
        <taxon>Rhabditida</taxon>
        <taxon>Tylenchina</taxon>
        <taxon>Panagrolaimomorpha</taxon>
        <taxon>Panagrolaimoidea</taxon>
        <taxon>Panagrolaimidae</taxon>
        <taxon>Panagrellus</taxon>
    </lineage>
</organism>
<feature type="transmembrane region" description="Helical" evidence="10">
    <location>
        <begin position="140"/>
        <end position="158"/>
    </location>
</feature>
<evidence type="ECO:0000256" key="2">
    <source>
        <dbReference type="ARBA" id="ARBA00004269"/>
    </source>
</evidence>
<dbReference type="InterPro" id="IPR019130">
    <property type="entry name" value="Macoilin"/>
</dbReference>
<evidence type="ECO:0000256" key="3">
    <source>
        <dbReference type="ARBA" id="ARBA00022692"/>
    </source>
</evidence>
<dbReference type="GO" id="GO:0023041">
    <property type="term" value="P:neuronal signal transduction"/>
    <property type="evidence" value="ECO:0007669"/>
    <property type="project" value="InterPro"/>
</dbReference>
<feature type="compositionally biased region" description="Polar residues" evidence="9">
    <location>
        <begin position="802"/>
        <end position="812"/>
    </location>
</feature>
<feature type="compositionally biased region" description="Polar residues" evidence="9">
    <location>
        <begin position="866"/>
        <end position="885"/>
    </location>
</feature>
<evidence type="ECO:0000313" key="11">
    <source>
        <dbReference type="Proteomes" id="UP000492821"/>
    </source>
</evidence>
<reference evidence="11" key="1">
    <citation type="journal article" date="2013" name="Genetics">
        <title>The draft genome and transcriptome of Panagrellus redivivus are shaped by the harsh demands of a free-living lifestyle.</title>
        <authorList>
            <person name="Srinivasan J."/>
            <person name="Dillman A.R."/>
            <person name="Macchietto M.G."/>
            <person name="Heikkinen L."/>
            <person name="Lakso M."/>
            <person name="Fracchia K.M."/>
            <person name="Antoshechkin I."/>
            <person name="Mortazavi A."/>
            <person name="Wong G."/>
            <person name="Sternberg P.W."/>
        </authorList>
    </citation>
    <scope>NUCLEOTIDE SEQUENCE [LARGE SCALE GENOMIC DNA]</scope>
    <source>
        <strain evidence="11">MT8872</strain>
    </source>
</reference>
<feature type="region of interest" description="Disordered" evidence="9">
    <location>
        <begin position="309"/>
        <end position="380"/>
    </location>
</feature>
<keyword evidence="4" id="KW-0256">Endoplasmic reticulum</keyword>
<keyword evidence="6 10" id="KW-0472">Membrane</keyword>
<feature type="compositionally biased region" description="Polar residues" evidence="9">
    <location>
        <begin position="309"/>
        <end position="337"/>
    </location>
</feature>
<feature type="compositionally biased region" description="Low complexity" evidence="9">
    <location>
        <begin position="431"/>
        <end position="440"/>
    </location>
</feature>
<feature type="region of interest" description="Disordered" evidence="9">
    <location>
        <begin position="783"/>
        <end position="818"/>
    </location>
</feature>
<keyword evidence="3 10" id="KW-0812">Transmembrane</keyword>
<evidence type="ECO:0000256" key="9">
    <source>
        <dbReference type="SAM" id="MobiDB-lite"/>
    </source>
</evidence>
<proteinExistence type="predicted"/>
<feature type="transmembrane region" description="Helical" evidence="10">
    <location>
        <begin position="87"/>
        <end position="120"/>
    </location>
</feature>
<dbReference type="GO" id="GO:0030867">
    <property type="term" value="C:rough endoplasmic reticulum membrane"/>
    <property type="evidence" value="ECO:0007669"/>
    <property type="project" value="UniProtKB-SubCell"/>
</dbReference>
<name>A0A7E4VGD6_PANRE</name>
<protein>
    <submittedName>
        <fullName evidence="12">Macoilin</fullName>
    </submittedName>
</protein>
<dbReference type="GO" id="GO:0006935">
    <property type="term" value="P:chemotaxis"/>
    <property type="evidence" value="ECO:0007669"/>
    <property type="project" value="TreeGrafter"/>
</dbReference>
<evidence type="ECO:0000256" key="1">
    <source>
        <dbReference type="ARBA" id="ARBA00004232"/>
    </source>
</evidence>
<dbReference type="AlphaFoldDB" id="A0A7E4VGD6"/>
<dbReference type="GO" id="GO:0031965">
    <property type="term" value="C:nuclear membrane"/>
    <property type="evidence" value="ECO:0007669"/>
    <property type="project" value="UniProtKB-SubCell"/>
</dbReference>
<dbReference type="GO" id="GO:0008017">
    <property type="term" value="F:microtubule binding"/>
    <property type="evidence" value="ECO:0007669"/>
    <property type="project" value="TreeGrafter"/>
</dbReference>
<evidence type="ECO:0000256" key="10">
    <source>
        <dbReference type="SAM" id="Phobius"/>
    </source>
</evidence>
<evidence type="ECO:0000313" key="12">
    <source>
        <dbReference type="WBParaSite" id="Pan_g20743.t2"/>
    </source>
</evidence>
<feature type="compositionally biased region" description="Low complexity" evidence="9">
    <location>
        <begin position="490"/>
        <end position="519"/>
    </location>
</feature>
<feature type="transmembrane region" description="Helical" evidence="10">
    <location>
        <begin position="196"/>
        <end position="215"/>
    </location>
</feature>
<evidence type="ECO:0000256" key="4">
    <source>
        <dbReference type="ARBA" id="ARBA00022824"/>
    </source>
</evidence>
<evidence type="ECO:0000256" key="5">
    <source>
        <dbReference type="ARBA" id="ARBA00022989"/>
    </source>
</evidence>
<evidence type="ECO:0000256" key="6">
    <source>
        <dbReference type="ARBA" id="ARBA00023136"/>
    </source>
</evidence>
<feature type="coiled-coil region" evidence="8">
    <location>
        <begin position="633"/>
        <end position="776"/>
    </location>
</feature>